<reference evidence="4 5" key="1">
    <citation type="submission" date="2015-10" db="EMBL/GenBank/DDBJ databases">
        <authorList>
            <person name="Gilbert D.G."/>
        </authorList>
    </citation>
    <scope>NUCLEOTIDE SEQUENCE [LARGE SCALE GENOMIC DNA]</scope>
    <source>
        <strain evidence="4">COMA1</strain>
    </source>
</reference>
<keyword evidence="2" id="KW-1133">Transmembrane helix</keyword>
<accession>A0A0S4L733</accession>
<comment type="similarity">
    <text evidence="1">Belongs to the bacterial sugar transferase family.</text>
</comment>
<organism evidence="4 5">
    <name type="scientific">Candidatus Nitrospira nitrosa</name>
    <dbReference type="NCBI Taxonomy" id="1742972"/>
    <lineage>
        <taxon>Bacteria</taxon>
        <taxon>Pseudomonadati</taxon>
        <taxon>Nitrospirota</taxon>
        <taxon>Nitrospiria</taxon>
        <taxon>Nitrospirales</taxon>
        <taxon>Nitrospiraceae</taxon>
        <taxon>Nitrospira</taxon>
    </lineage>
</organism>
<feature type="transmembrane region" description="Helical" evidence="2">
    <location>
        <begin position="21"/>
        <end position="51"/>
    </location>
</feature>
<dbReference type="EC" id="2.-.-.-" evidence="4"/>
<dbReference type="OrthoDB" id="9808602at2"/>
<gene>
    <name evidence="4" type="primary">epsL</name>
    <name evidence="4" type="ORF">COMA1_10694</name>
</gene>
<dbReference type="STRING" id="1742972.COMA1_10694"/>
<evidence type="ECO:0000259" key="3">
    <source>
        <dbReference type="Pfam" id="PF02397"/>
    </source>
</evidence>
<proteinExistence type="inferred from homology"/>
<dbReference type="InterPro" id="IPR003362">
    <property type="entry name" value="Bact_transf"/>
</dbReference>
<keyword evidence="4" id="KW-0808">Transferase</keyword>
<dbReference type="PANTHER" id="PTHR30576">
    <property type="entry name" value="COLANIC BIOSYNTHESIS UDP-GLUCOSE LIPID CARRIER TRANSFERASE"/>
    <property type="match status" value="1"/>
</dbReference>
<dbReference type="Pfam" id="PF02397">
    <property type="entry name" value="Bac_transf"/>
    <property type="match status" value="1"/>
</dbReference>
<protein>
    <submittedName>
        <fullName evidence="4">Uncharacterized sugar transferase EpsL</fullName>
        <ecNumber evidence="4">2.-.-.-</ecNumber>
    </submittedName>
</protein>
<evidence type="ECO:0000256" key="1">
    <source>
        <dbReference type="ARBA" id="ARBA00006464"/>
    </source>
</evidence>
<keyword evidence="2" id="KW-0812">Transmembrane</keyword>
<dbReference type="PANTHER" id="PTHR30576:SF8">
    <property type="entry name" value="UNDECAPRENYL-PHOSPHATE GALACTOSE PHOSPHOTRANSFERASE"/>
    <property type="match status" value="1"/>
</dbReference>
<evidence type="ECO:0000256" key="2">
    <source>
        <dbReference type="SAM" id="Phobius"/>
    </source>
</evidence>
<keyword evidence="2" id="KW-0472">Membrane</keyword>
<dbReference type="RefSeq" id="WP_090743727.1">
    <property type="nucleotide sequence ID" value="NZ_CZQA01000001.1"/>
</dbReference>
<dbReference type="GO" id="GO:0016780">
    <property type="term" value="F:phosphotransferase activity, for other substituted phosphate groups"/>
    <property type="evidence" value="ECO:0007669"/>
    <property type="project" value="TreeGrafter"/>
</dbReference>
<dbReference type="Proteomes" id="UP000199032">
    <property type="component" value="Unassembled WGS sequence"/>
</dbReference>
<name>A0A0S4L733_9BACT</name>
<dbReference type="EMBL" id="CZQA01000001">
    <property type="protein sequence ID" value="CUS32574.1"/>
    <property type="molecule type" value="Genomic_DNA"/>
</dbReference>
<feature type="domain" description="Bacterial sugar transferase" evidence="3">
    <location>
        <begin position="19"/>
        <end position="194"/>
    </location>
</feature>
<sequence>MDPRINPSKTTIARLFPGKRALDLVLTISLFPVLLPIIGVTAAVTGVFHGWPLFFAQKRPGLYGQPFMLYKFRTMTNDRGSDGHLLPDADRLTRFGKLMRSTSLDELPELFNVVKGEMSLVGPRPLLMEYLEQYSSEQHRRHQVPPGLTGWAQINGRNNTNWNQRFLLDLWYVDHRSLWLDCKILLMTPWKVLKREGVTHPDDPSWEGKFKGTPSDPLSR</sequence>
<dbReference type="AlphaFoldDB" id="A0A0S4L733"/>
<evidence type="ECO:0000313" key="4">
    <source>
        <dbReference type="EMBL" id="CUS32574.1"/>
    </source>
</evidence>
<keyword evidence="5" id="KW-1185">Reference proteome</keyword>
<evidence type="ECO:0000313" key="5">
    <source>
        <dbReference type="Proteomes" id="UP000199032"/>
    </source>
</evidence>